<evidence type="ECO:0008006" key="3">
    <source>
        <dbReference type="Google" id="ProtNLM"/>
    </source>
</evidence>
<dbReference type="RefSeq" id="WP_271432905.1">
    <property type="nucleotide sequence ID" value="NZ_JAQIOY010000003.1"/>
</dbReference>
<organism evidence="1 2">
    <name type="scientific">Thalassococcus lentus</name>
    <dbReference type="NCBI Taxonomy" id="1210524"/>
    <lineage>
        <taxon>Bacteria</taxon>
        <taxon>Pseudomonadati</taxon>
        <taxon>Pseudomonadota</taxon>
        <taxon>Alphaproteobacteria</taxon>
        <taxon>Rhodobacterales</taxon>
        <taxon>Roseobacteraceae</taxon>
        <taxon>Thalassococcus</taxon>
    </lineage>
</organism>
<gene>
    <name evidence="1" type="ORF">PFY00_12615</name>
</gene>
<dbReference type="EMBL" id="JAQIOY010000003">
    <property type="protein sequence ID" value="MDA7425573.1"/>
    <property type="molecule type" value="Genomic_DNA"/>
</dbReference>
<proteinExistence type="predicted"/>
<sequence length="130" mass="14612">MGRDKRNEQRGGRFARYPAEIIESVAWLSLSGYAVKLHLVLIQRQFGSSDELAAMSENEACKALGLGSRQTARNAFKQLVDAGFIVLQVPAHLGSNGYGRAAKYRLTHLRYNSKPPTRDWVEKTKTPHRK</sequence>
<reference evidence="1 2" key="1">
    <citation type="submission" date="2023-01" db="EMBL/GenBank/DDBJ databases">
        <title>Thalassococcus onchidii sp. nov., isolated from a marine invertebrate from the South China Sea.</title>
        <authorList>
            <person name="Xu S."/>
            <person name="Liu Z."/>
            <person name="Xu Y."/>
        </authorList>
    </citation>
    <scope>NUCLEOTIDE SEQUENCE [LARGE SCALE GENOMIC DNA]</scope>
    <source>
        <strain evidence="1 2">KCTC 32084</strain>
    </source>
</reference>
<accession>A0ABT4XUC1</accession>
<comment type="caution">
    <text evidence="1">The sequence shown here is derived from an EMBL/GenBank/DDBJ whole genome shotgun (WGS) entry which is preliminary data.</text>
</comment>
<evidence type="ECO:0000313" key="2">
    <source>
        <dbReference type="Proteomes" id="UP001210720"/>
    </source>
</evidence>
<dbReference type="InterPro" id="IPR036388">
    <property type="entry name" value="WH-like_DNA-bd_sf"/>
</dbReference>
<evidence type="ECO:0000313" key="1">
    <source>
        <dbReference type="EMBL" id="MDA7425573.1"/>
    </source>
</evidence>
<protein>
    <recommendedName>
        <fullName evidence="3">Helix-turn-helix domain-containing protein</fullName>
    </recommendedName>
</protein>
<name>A0ABT4XUC1_9RHOB</name>
<keyword evidence="2" id="KW-1185">Reference proteome</keyword>
<dbReference type="Proteomes" id="UP001210720">
    <property type="component" value="Unassembled WGS sequence"/>
</dbReference>
<dbReference type="Gene3D" id="1.10.10.10">
    <property type="entry name" value="Winged helix-like DNA-binding domain superfamily/Winged helix DNA-binding domain"/>
    <property type="match status" value="1"/>
</dbReference>